<dbReference type="GeneID" id="66894666"/>
<reference evidence="3" key="3">
    <citation type="submission" date="2022-12" db="EMBL/GenBank/DDBJ databases">
        <title>Complete genome sequence of Rhodopseudomonas palustris CGA0092 and corrections to the R. palustris CGA009 genome sequence.</title>
        <authorList>
            <person name="Mazny B.R."/>
            <person name="Sheff O.F."/>
            <person name="LaSarre B."/>
            <person name="McKinlay A."/>
            <person name="McKinlay J.B."/>
        </authorList>
    </citation>
    <scope>NUCLEOTIDE SEQUENCE</scope>
    <source>
        <strain evidence="3">CGA009</strain>
    </source>
</reference>
<dbReference type="EMBL" id="BX572604">
    <property type="protein sequence ID" value="CAE29004.1"/>
    <property type="molecule type" value="Genomic_DNA"/>
</dbReference>
<evidence type="ECO:0000313" key="2">
    <source>
        <dbReference type="EMBL" id="CAE29004.1"/>
    </source>
</evidence>
<dbReference type="eggNOG" id="ENOG50335CH">
    <property type="taxonomic scope" value="Bacteria"/>
</dbReference>
<keyword evidence="1" id="KW-0732">Signal</keyword>
<feature type="signal peptide" evidence="1">
    <location>
        <begin position="1"/>
        <end position="22"/>
    </location>
</feature>
<gene>
    <name evidence="2" type="ordered locus">RPA3563</name>
    <name evidence="3" type="ORF">TX73_018470</name>
</gene>
<accession>Q6N3X9</accession>
<name>Q6N3X9_RHOPA</name>
<keyword evidence="4" id="KW-1185">Reference proteome</keyword>
<dbReference type="Proteomes" id="UP000001426">
    <property type="component" value="Chromosome"/>
</dbReference>
<reference evidence="2 4" key="2">
    <citation type="journal article" date="2004" name="Nat. Biotechnol.">
        <title>Complete genome sequence of the metabolically versatile photosynthetic bacterium Rhodopseudomonas palustris.</title>
        <authorList>
            <person name="Larimer F.W."/>
            <person name="Chain P."/>
            <person name="Hauser L."/>
            <person name="Lamerdin J."/>
            <person name="Malfatti S."/>
            <person name="Do L."/>
            <person name="Land M.L."/>
            <person name="Pelletier D.A."/>
            <person name="Beatty J.T."/>
            <person name="Lang A.S."/>
            <person name="Tabita F.R."/>
            <person name="Gibson J.L."/>
            <person name="Hanson T.E."/>
            <person name="Bobst C."/>
            <person name="Torres J.L."/>
            <person name="Peres C."/>
            <person name="Harrison F.H."/>
            <person name="Gibson J."/>
            <person name="Harwood C.S."/>
        </authorList>
    </citation>
    <scope>NUCLEOTIDE SEQUENCE [LARGE SCALE GENOMIC DNA]</scope>
    <source>
        <strain evidence="4">ATCC BAA-98 / CGA009</strain>
        <strain evidence="2">CGA009</strain>
    </source>
</reference>
<evidence type="ECO:0000313" key="4">
    <source>
        <dbReference type="Proteomes" id="UP000001426"/>
    </source>
</evidence>
<dbReference type="KEGG" id="rpa:TX73_018470"/>
<evidence type="ECO:0000313" key="3">
    <source>
        <dbReference type="EMBL" id="WCL93739.1"/>
    </source>
</evidence>
<dbReference type="RefSeq" id="WP_011159103.1">
    <property type="nucleotide sequence ID" value="NZ_CP116810.1"/>
</dbReference>
<feature type="chain" id="PRO_5042808926" evidence="1">
    <location>
        <begin position="23"/>
        <end position="132"/>
    </location>
</feature>
<dbReference type="PhylomeDB" id="Q6N3X9"/>
<dbReference type="EMBL" id="CP116810">
    <property type="protein sequence ID" value="WCL93739.1"/>
    <property type="molecule type" value="Genomic_DNA"/>
</dbReference>
<proteinExistence type="predicted"/>
<dbReference type="AlphaFoldDB" id="Q6N3X9"/>
<sequence length="132" mass="14405">MRLFLIGLAALLIAAPVAALKAADYELSCEASDTWCNISLKQFRKWYPLAWRGDYQGQRNVAFCLRDGCDGAIRTNPITGCAWRMVIVGSGSPKVDSSDTLNLKTDCGKLDAVDREAASAQAARILAKIPRR</sequence>
<organism evidence="2">
    <name type="scientific">Rhodopseudomonas palustris (strain ATCC BAA-98 / CGA009)</name>
    <dbReference type="NCBI Taxonomy" id="258594"/>
    <lineage>
        <taxon>Bacteria</taxon>
        <taxon>Pseudomonadati</taxon>
        <taxon>Pseudomonadota</taxon>
        <taxon>Alphaproteobacteria</taxon>
        <taxon>Hyphomicrobiales</taxon>
        <taxon>Nitrobacteraceae</taxon>
        <taxon>Rhodopseudomonas</taxon>
    </lineage>
</organism>
<dbReference type="HOGENOM" id="CLU_150665_0_0_5"/>
<reference evidence="3" key="1">
    <citation type="submission" date="2003-07" db="EMBL/GenBank/DDBJ databases">
        <authorList>
            <consortium name="Rhodopseudomonas genome consortium"/>
            <person name="Larimer F."/>
            <person name="Harwood C."/>
        </authorList>
    </citation>
    <scope>NUCLEOTIDE SEQUENCE</scope>
    <source>
        <strain evidence="3">CGA009</strain>
    </source>
</reference>
<evidence type="ECO:0000256" key="1">
    <source>
        <dbReference type="SAM" id="SignalP"/>
    </source>
</evidence>
<protein>
    <submittedName>
        <fullName evidence="2">Uncharacterized protein</fullName>
    </submittedName>
</protein>